<accession>A0AAJ4VIJ4</accession>
<dbReference type="RefSeq" id="WP_126476898.1">
    <property type="nucleotide sequence ID" value="NZ_RXWV01000023.1"/>
</dbReference>
<sequence>MNASDYYQYLLALESRKILSKDERNNLLTYYNGKEGERYFKSFLNTIPNVTYIYNFEFGNQHHVQIDYLVATDNTLFLFEIKHYRDEWHFEQDYLKNSYGLTTKSPIKQTQFMKSELEKLLHQNGIHIDIQPYIIFTNPHFIPVGNWPHNQNIIYFNQLNQIKEILQSHTSKFNPALLNFLLQHKKIHSTYYQKEITPYFDLSLAGIKCPSCRKMHTINIVESKIYYNCTYCYSKVKSEEIVLYNLKELYYLKRDGFTFDEAIQWCYPVKQYTIGRVCNKYFKSEKKRNRKFSPK</sequence>
<organism evidence="2 3">
    <name type="scientific">Mammaliicoccus sciuri</name>
    <name type="common">Staphylococcus sciuri</name>
    <dbReference type="NCBI Taxonomy" id="1296"/>
    <lineage>
        <taxon>Bacteria</taxon>
        <taxon>Bacillati</taxon>
        <taxon>Bacillota</taxon>
        <taxon>Bacilli</taxon>
        <taxon>Bacillales</taxon>
        <taxon>Staphylococcaceae</taxon>
        <taxon>Mammaliicoccus</taxon>
    </lineage>
</organism>
<proteinExistence type="predicted"/>
<reference evidence="2 3" key="1">
    <citation type="submission" date="2018-10" db="EMBL/GenBank/DDBJ databases">
        <title>A collection Staphylococci species genome sequencing.</title>
        <authorList>
            <person name="Cole K."/>
        </authorList>
    </citation>
    <scope>NUCLEOTIDE SEQUENCE [LARGE SCALE GENOMIC DNA]</scope>
    <source>
        <strain evidence="3">NCTC 12218</strain>
    </source>
</reference>
<evidence type="ECO:0000259" key="1">
    <source>
        <dbReference type="PROSITE" id="PS50965"/>
    </source>
</evidence>
<dbReference type="PROSITE" id="PS50965">
    <property type="entry name" value="NERD"/>
    <property type="match status" value="1"/>
</dbReference>
<dbReference type="EMBL" id="RXWV01000023">
    <property type="protein sequence ID" value="RTX73848.1"/>
    <property type="molecule type" value="Genomic_DNA"/>
</dbReference>
<dbReference type="AlphaFoldDB" id="A0AAJ4VIJ4"/>
<evidence type="ECO:0000313" key="2">
    <source>
        <dbReference type="EMBL" id="RTX73848.1"/>
    </source>
</evidence>
<gene>
    <name evidence="2" type="ORF">CD117_04470</name>
</gene>
<comment type="caution">
    <text evidence="2">The sequence shown here is derived from an EMBL/GenBank/DDBJ whole genome shotgun (WGS) entry which is preliminary data.</text>
</comment>
<name>A0AAJ4VIJ4_MAMSC</name>
<dbReference type="InterPro" id="IPR011528">
    <property type="entry name" value="NERD"/>
</dbReference>
<feature type="domain" description="NERD" evidence="1">
    <location>
        <begin position="32"/>
        <end position="140"/>
    </location>
</feature>
<dbReference type="Proteomes" id="UP000274792">
    <property type="component" value="Unassembled WGS sequence"/>
</dbReference>
<evidence type="ECO:0000313" key="3">
    <source>
        <dbReference type="Proteomes" id="UP000274792"/>
    </source>
</evidence>
<dbReference type="Pfam" id="PF08378">
    <property type="entry name" value="NERD"/>
    <property type="match status" value="1"/>
</dbReference>
<protein>
    <submittedName>
        <fullName evidence="2">NERD domain-containing protein</fullName>
    </submittedName>
</protein>